<dbReference type="InterPro" id="IPR052552">
    <property type="entry name" value="YeaO-like"/>
</dbReference>
<dbReference type="RefSeq" id="WP_070488508.1">
    <property type="nucleotide sequence ID" value="NZ_JAKMUT010000007.1"/>
</dbReference>
<dbReference type="AlphaFoldDB" id="A0A9X3LLR5"/>
<accession>A0A9X3LLR5</accession>
<organism evidence="1 2">
    <name type="scientific">Corynebacterium evansiae</name>
    <dbReference type="NCBI Taxonomy" id="2913499"/>
    <lineage>
        <taxon>Bacteria</taxon>
        <taxon>Bacillati</taxon>
        <taxon>Actinomycetota</taxon>
        <taxon>Actinomycetes</taxon>
        <taxon>Mycobacteriales</taxon>
        <taxon>Corynebacteriaceae</taxon>
        <taxon>Corynebacterium</taxon>
    </lineage>
</organism>
<dbReference type="EMBL" id="JAKMUT010000007">
    <property type="protein sequence ID" value="MCZ9290265.1"/>
    <property type="molecule type" value="Genomic_DNA"/>
</dbReference>
<evidence type="ECO:0000313" key="1">
    <source>
        <dbReference type="EMBL" id="MCZ9290265.1"/>
    </source>
</evidence>
<dbReference type="PANTHER" id="PTHR36849:SF1">
    <property type="entry name" value="CYTOPLASMIC PROTEIN"/>
    <property type="match status" value="1"/>
</dbReference>
<reference evidence="1" key="1">
    <citation type="submission" date="2022-02" db="EMBL/GenBank/DDBJ databases">
        <title>Corynebacterium sp. from urogenital microbiome.</title>
        <authorList>
            <person name="Cappelli E.A."/>
            <person name="Ribeiro T.G."/>
            <person name="Peixe L."/>
        </authorList>
    </citation>
    <scope>NUCLEOTIDE SEQUENCE</scope>
    <source>
        <strain evidence="1">C8Ua_174</strain>
    </source>
</reference>
<dbReference type="Pfam" id="PF22752">
    <property type="entry name" value="DUF488-N3i"/>
    <property type="match status" value="1"/>
</dbReference>
<name>A0A9X3LLR5_9CORY</name>
<proteinExistence type="predicted"/>
<gene>
    <name evidence="1" type="ORF">L8V00_08635</name>
</gene>
<keyword evidence="2" id="KW-1185">Reference proteome</keyword>
<evidence type="ECO:0000313" key="2">
    <source>
        <dbReference type="Proteomes" id="UP001146469"/>
    </source>
</evidence>
<comment type="caution">
    <text evidence="1">The sequence shown here is derived from an EMBL/GenBank/DDBJ whole genome shotgun (WGS) entry which is preliminary data.</text>
</comment>
<sequence length="127" mass="14970">MDIDRVYDWRDRQRQGLYLVDRLWPRGVKKESLDLAGWPKELTPSSDLRREFHNGLSFAEFREKYVAELEERKAAGELDDALTELRDYQERATEEGAPELLLLYAAKEKEHNHAVVLRDWLAPQLES</sequence>
<dbReference type="Proteomes" id="UP001146469">
    <property type="component" value="Unassembled WGS sequence"/>
</dbReference>
<dbReference type="PANTHER" id="PTHR36849">
    <property type="entry name" value="CYTOPLASMIC PROTEIN-RELATED"/>
    <property type="match status" value="1"/>
</dbReference>
<protein>
    <submittedName>
        <fullName evidence="1">DUF488 family protein</fullName>
    </submittedName>
</protein>